<dbReference type="STRING" id="48269.A0A183MK98"/>
<reference evidence="1 2" key="1">
    <citation type="submission" date="2018-11" db="EMBL/GenBank/DDBJ databases">
        <authorList>
            <consortium name="Pathogen Informatics"/>
        </authorList>
    </citation>
    <scope>NUCLEOTIDE SEQUENCE [LARGE SCALE GENOMIC DNA]</scope>
    <source>
        <strain evidence="1 2">Zambia</strain>
    </source>
</reference>
<gene>
    <name evidence="1" type="ORF">SMRZ_LOCUS16473</name>
</gene>
<sequence length="201" mass="22441">MSVRRISKKFSVQSVEASELKGAKLSLLGESTEAYAGIPTEVVDEDIEAEDEDNTQLNLFEEDDKTLPPMSNWFGKLAAYTGGIEPTVGETKQLKEKQTKSNDEKQIQMSVCALGGRLLSQDFITVNGTAQCHKNTTGPIYEAYCNNREIATEESCAFFNANNISYFPAMPGLTSKKFFGESLFLCPLFWQNFPWNKEKCC</sequence>
<dbReference type="AlphaFoldDB" id="A0A183MK98"/>
<name>A0A183MK98_9TREM</name>
<evidence type="ECO:0000313" key="2">
    <source>
        <dbReference type="Proteomes" id="UP000277204"/>
    </source>
</evidence>
<dbReference type="Proteomes" id="UP000277204">
    <property type="component" value="Unassembled WGS sequence"/>
</dbReference>
<organism evidence="1 2">
    <name type="scientific">Schistosoma margrebowiei</name>
    <dbReference type="NCBI Taxonomy" id="48269"/>
    <lineage>
        <taxon>Eukaryota</taxon>
        <taxon>Metazoa</taxon>
        <taxon>Spiralia</taxon>
        <taxon>Lophotrochozoa</taxon>
        <taxon>Platyhelminthes</taxon>
        <taxon>Trematoda</taxon>
        <taxon>Digenea</taxon>
        <taxon>Strigeidida</taxon>
        <taxon>Schistosomatoidea</taxon>
        <taxon>Schistosomatidae</taxon>
        <taxon>Schistosoma</taxon>
    </lineage>
</organism>
<proteinExistence type="predicted"/>
<dbReference type="EMBL" id="UZAI01017151">
    <property type="protein sequence ID" value="VDP21108.1"/>
    <property type="molecule type" value="Genomic_DNA"/>
</dbReference>
<protein>
    <submittedName>
        <fullName evidence="1">Uncharacterized protein</fullName>
    </submittedName>
</protein>
<keyword evidence="2" id="KW-1185">Reference proteome</keyword>
<evidence type="ECO:0000313" key="1">
    <source>
        <dbReference type="EMBL" id="VDP21108.1"/>
    </source>
</evidence>
<accession>A0A183MK98</accession>